<dbReference type="EMBL" id="CATNWA010015313">
    <property type="protein sequence ID" value="CAI9581819.1"/>
    <property type="molecule type" value="Genomic_DNA"/>
</dbReference>
<dbReference type="Proteomes" id="UP001162483">
    <property type="component" value="Unassembled WGS sequence"/>
</dbReference>
<reference evidence="1" key="1">
    <citation type="submission" date="2023-05" db="EMBL/GenBank/DDBJ databases">
        <authorList>
            <person name="Stuckert A."/>
        </authorList>
    </citation>
    <scope>NUCLEOTIDE SEQUENCE</scope>
</reference>
<evidence type="ECO:0000313" key="1">
    <source>
        <dbReference type="EMBL" id="CAI9581819.1"/>
    </source>
</evidence>
<protein>
    <submittedName>
        <fullName evidence="1">Uncharacterized protein</fullName>
    </submittedName>
</protein>
<name>A0ABN9EA84_9NEOB</name>
<organism evidence="1 2">
    <name type="scientific">Staurois parvus</name>
    <dbReference type="NCBI Taxonomy" id="386267"/>
    <lineage>
        <taxon>Eukaryota</taxon>
        <taxon>Metazoa</taxon>
        <taxon>Chordata</taxon>
        <taxon>Craniata</taxon>
        <taxon>Vertebrata</taxon>
        <taxon>Euteleostomi</taxon>
        <taxon>Amphibia</taxon>
        <taxon>Batrachia</taxon>
        <taxon>Anura</taxon>
        <taxon>Neobatrachia</taxon>
        <taxon>Ranoidea</taxon>
        <taxon>Ranidae</taxon>
        <taxon>Staurois</taxon>
    </lineage>
</organism>
<keyword evidence="2" id="KW-1185">Reference proteome</keyword>
<proteinExistence type="predicted"/>
<dbReference type="InterPro" id="IPR036397">
    <property type="entry name" value="RNaseH_sf"/>
</dbReference>
<accession>A0ABN9EA84</accession>
<sequence>MNSQMYCSILKEKMLPSLCALGRRALSQHDCTPVHKARSIKTWMSEFRVEELDWPAES</sequence>
<gene>
    <name evidence="1" type="ORF">SPARVUS_LOCUS9556764</name>
</gene>
<evidence type="ECO:0000313" key="2">
    <source>
        <dbReference type="Proteomes" id="UP001162483"/>
    </source>
</evidence>
<comment type="caution">
    <text evidence="1">The sequence shown here is derived from an EMBL/GenBank/DDBJ whole genome shotgun (WGS) entry which is preliminary data.</text>
</comment>
<dbReference type="Gene3D" id="3.30.420.10">
    <property type="entry name" value="Ribonuclease H-like superfamily/Ribonuclease H"/>
    <property type="match status" value="1"/>
</dbReference>